<comment type="caution">
    <text evidence="2">The sequence shown here is derived from an EMBL/GenBank/DDBJ whole genome shotgun (WGS) entry which is preliminary data.</text>
</comment>
<dbReference type="AlphaFoldDB" id="A0AAV2HLN1"/>
<feature type="transmembrane region" description="Helical" evidence="1">
    <location>
        <begin position="112"/>
        <end position="133"/>
    </location>
</feature>
<evidence type="ECO:0000313" key="2">
    <source>
        <dbReference type="EMBL" id="CAL1534403.1"/>
    </source>
</evidence>
<keyword evidence="1" id="KW-0472">Membrane</keyword>
<proteinExistence type="predicted"/>
<protein>
    <submittedName>
        <fullName evidence="2">Uncharacterized protein</fullName>
    </submittedName>
</protein>
<keyword evidence="1" id="KW-1133">Transmembrane helix</keyword>
<dbReference type="Proteomes" id="UP001497497">
    <property type="component" value="Unassembled WGS sequence"/>
</dbReference>
<name>A0AAV2HLN1_LYMST</name>
<reference evidence="2 3" key="1">
    <citation type="submission" date="2024-04" db="EMBL/GenBank/DDBJ databases">
        <authorList>
            <consortium name="Genoscope - CEA"/>
            <person name="William W."/>
        </authorList>
    </citation>
    <scope>NUCLEOTIDE SEQUENCE [LARGE SCALE GENOMIC DNA]</scope>
</reference>
<sequence length="156" mass="17885">MDKPKATFISQIQAPIQCLLRPGVWLPGIRSLHSHQEKWKFNSDSVKDNLDSVLRAVADVVKADRSRSYWDIQTVARGFLRVFVYTRAEWLDIIEIKFIGKTAEVWSFSSGFLPLIIPFACLLNVPLFWIPFLDNGLNKHRINKIVSAMDVAVQRS</sequence>
<organism evidence="2 3">
    <name type="scientific">Lymnaea stagnalis</name>
    <name type="common">Great pond snail</name>
    <name type="synonym">Helix stagnalis</name>
    <dbReference type="NCBI Taxonomy" id="6523"/>
    <lineage>
        <taxon>Eukaryota</taxon>
        <taxon>Metazoa</taxon>
        <taxon>Spiralia</taxon>
        <taxon>Lophotrochozoa</taxon>
        <taxon>Mollusca</taxon>
        <taxon>Gastropoda</taxon>
        <taxon>Heterobranchia</taxon>
        <taxon>Euthyneura</taxon>
        <taxon>Panpulmonata</taxon>
        <taxon>Hygrophila</taxon>
        <taxon>Lymnaeoidea</taxon>
        <taxon>Lymnaeidae</taxon>
        <taxon>Lymnaea</taxon>
    </lineage>
</organism>
<accession>A0AAV2HLN1</accession>
<keyword evidence="3" id="KW-1185">Reference proteome</keyword>
<keyword evidence="1" id="KW-0812">Transmembrane</keyword>
<gene>
    <name evidence="2" type="ORF">GSLYS_00008363001</name>
</gene>
<dbReference type="EMBL" id="CAXITT010000170">
    <property type="protein sequence ID" value="CAL1534403.1"/>
    <property type="molecule type" value="Genomic_DNA"/>
</dbReference>
<evidence type="ECO:0000256" key="1">
    <source>
        <dbReference type="SAM" id="Phobius"/>
    </source>
</evidence>
<evidence type="ECO:0000313" key="3">
    <source>
        <dbReference type="Proteomes" id="UP001497497"/>
    </source>
</evidence>